<gene>
    <name evidence="4" type="ORF">HKX02_24495</name>
</gene>
<feature type="region of interest" description="Disordered" evidence="1">
    <location>
        <begin position="183"/>
        <end position="225"/>
    </location>
</feature>
<feature type="chain" id="PRO_5032897955" description="TNase-like domain-containing protein" evidence="2">
    <location>
        <begin position="20"/>
        <end position="225"/>
    </location>
</feature>
<dbReference type="RefSeq" id="WP_171319694.1">
    <property type="nucleotide sequence ID" value="NZ_JABFCY010000024.1"/>
</dbReference>
<proteinExistence type="predicted"/>
<protein>
    <recommendedName>
        <fullName evidence="3">TNase-like domain-containing protein</fullName>
    </recommendedName>
</protein>
<dbReference type="Pfam" id="PF00565">
    <property type="entry name" value="SNase"/>
    <property type="match status" value="1"/>
</dbReference>
<reference evidence="4 5" key="1">
    <citation type="submission" date="2020-05" db="EMBL/GenBank/DDBJ databases">
        <title>Draft Genome Sequence of Ochrobactrum soli Isolated from Stable Fly Gut.</title>
        <authorList>
            <person name="Pileggi M.T."/>
            <person name="Vazhakkala L.J."/>
            <person name="Wong C.N."/>
        </authorList>
    </citation>
    <scope>NUCLEOTIDE SEQUENCE [LARGE SCALE GENOMIC DNA]</scope>
    <source>
        <strain evidence="4 5">MTP-C0764</strain>
    </source>
</reference>
<evidence type="ECO:0000256" key="1">
    <source>
        <dbReference type="SAM" id="MobiDB-lite"/>
    </source>
</evidence>
<accession>A0A849KZY3</accession>
<feature type="domain" description="TNase-like" evidence="3">
    <location>
        <begin position="57"/>
        <end position="186"/>
    </location>
</feature>
<feature type="compositionally biased region" description="Basic and acidic residues" evidence="1">
    <location>
        <begin position="194"/>
        <end position="210"/>
    </location>
</feature>
<evidence type="ECO:0000256" key="2">
    <source>
        <dbReference type="SAM" id="SignalP"/>
    </source>
</evidence>
<evidence type="ECO:0000313" key="5">
    <source>
        <dbReference type="Proteomes" id="UP000574931"/>
    </source>
</evidence>
<dbReference type="InterPro" id="IPR035437">
    <property type="entry name" value="SNase_OB-fold_sf"/>
</dbReference>
<keyword evidence="2" id="KW-0732">Signal</keyword>
<dbReference type="SMART" id="SM00318">
    <property type="entry name" value="SNc"/>
    <property type="match status" value="1"/>
</dbReference>
<evidence type="ECO:0000259" key="3">
    <source>
        <dbReference type="SMART" id="SM00318"/>
    </source>
</evidence>
<evidence type="ECO:0000313" key="4">
    <source>
        <dbReference type="EMBL" id="NNU63392.1"/>
    </source>
</evidence>
<feature type="compositionally biased region" description="Polar residues" evidence="1">
    <location>
        <begin position="213"/>
        <end position="225"/>
    </location>
</feature>
<sequence>MKFRTVSWILIAGVTAALVAQFSADERLDPPKEDFRKAIAQIGAPASSESTDGSSPRILRGAARVIDGGTLEYLNPRVTVELAGIDTCDAAQTAHFNGTPWPCGAVATAWLVSQTLGQSVECEILDRLYNGLVIGRCGVNGADIAAEALLAGQAVVDENVKVGIPLDKYRELEARAKSARTGIWSSTFTPPGQFRRDRVQDRETEVRRIDPANPSQPANNEQEEN</sequence>
<organism evidence="4 5">
    <name type="scientific">Ochrobactrum soli</name>
    <dbReference type="NCBI Taxonomy" id="2448455"/>
    <lineage>
        <taxon>Bacteria</taxon>
        <taxon>Pseudomonadati</taxon>
        <taxon>Pseudomonadota</taxon>
        <taxon>Alphaproteobacteria</taxon>
        <taxon>Hyphomicrobiales</taxon>
        <taxon>Brucellaceae</taxon>
        <taxon>Brucella/Ochrobactrum group</taxon>
        <taxon>Ochrobactrum</taxon>
    </lineage>
</organism>
<dbReference type="Gene3D" id="2.40.50.90">
    <property type="match status" value="1"/>
</dbReference>
<comment type="caution">
    <text evidence="4">The sequence shown here is derived from an EMBL/GenBank/DDBJ whole genome shotgun (WGS) entry which is preliminary data.</text>
</comment>
<dbReference type="SUPFAM" id="SSF50199">
    <property type="entry name" value="Staphylococcal nuclease"/>
    <property type="match status" value="1"/>
</dbReference>
<dbReference type="Proteomes" id="UP000574931">
    <property type="component" value="Unassembled WGS sequence"/>
</dbReference>
<feature type="signal peptide" evidence="2">
    <location>
        <begin position="1"/>
        <end position="19"/>
    </location>
</feature>
<keyword evidence="5" id="KW-1185">Reference proteome</keyword>
<name>A0A849KZY3_9HYPH</name>
<dbReference type="AlphaFoldDB" id="A0A849KZY3"/>
<dbReference type="InterPro" id="IPR016071">
    <property type="entry name" value="Staphylococal_nuclease_OB-fold"/>
</dbReference>
<dbReference type="EMBL" id="JABFCY010000024">
    <property type="protein sequence ID" value="NNU63392.1"/>
    <property type="molecule type" value="Genomic_DNA"/>
</dbReference>